<dbReference type="EMBL" id="JASPKZ010007791">
    <property type="protein sequence ID" value="KAJ9582586.1"/>
    <property type="molecule type" value="Genomic_DNA"/>
</dbReference>
<evidence type="ECO:0000313" key="2">
    <source>
        <dbReference type="Proteomes" id="UP001233999"/>
    </source>
</evidence>
<feature type="non-terminal residue" evidence="1">
    <location>
        <position position="1"/>
    </location>
</feature>
<proteinExistence type="predicted"/>
<name>A0AAD7ZLK6_DIPPU</name>
<keyword evidence="2" id="KW-1185">Reference proteome</keyword>
<dbReference type="AlphaFoldDB" id="A0AAD7ZLK6"/>
<accession>A0AAD7ZLK6</accession>
<feature type="non-terminal residue" evidence="1">
    <location>
        <position position="169"/>
    </location>
</feature>
<protein>
    <submittedName>
        <fullName evidence="1">Uncharacterized protein</fullName>
    </submittedName>
</protein>
<reference evidence="1" key="1">
    <citation type="journal article" date="2023" name="IScience">
        <title>Live-bearing cockroach genome reveals convergent evolutionary mechanisms linked to viviparity in insects and beyond.</title>
        <authorList>
            <person name="Fouks B."/>
            <person name="Harrison M.C."/>
            <person name="Mikhailova A.A."/>
            <person name="Marchal E."/>
            <person name="English S."/>
            <person name="Carruthers M."/>
            <person name="Jennings E.C."/>
            <person name="Chiamaka E.L."/>
            <person name="Frigard R.A."/>
            <person name="Pippel M."/>
            <person name="Attardo G.M."/>
            <person name="Benoit J.B."/>
            <person name="Bornberg-Bauer E."/>
            <person name="Tobe S.S."/>
        </authorList>
    </citation>
    <scope>NUCLEOTIDE SEQUENCE</scope>
    <source>
        <strain evidence="1">Stay&amp;Tobe</strain>
    </source>
</reference>
<dbReference type="Proteomes" id="UP001233999">
    <property type="component" value="Unassembled WGS sequence"/>
</dbReference>
<reference evidence="1" key="2">
    <citation type="submission" date="2023-05" db="EMBL/GenBank/DDBJ databases">
        <authorList>
            <person name="Fouks B."/>
        </authorList>
    </citation>
    <scope>NUCLEOTIDE SEQUENCE</scope>
    <source>
        <strain evidence="1">Stay&amp;Tobe</strain>
        <tissue evidence="1">Testes</tissue>
    </source>
</reference>
<organism evidence="1 2">
    <name type="scientific">Diploptera punctata</name>
    <name type="common">Pacific beetle cockroach</name>
    <dbReference type="NCBI Taxonomy" id="6984"/>
    <lineage>
        <taxon>Eukaryota</taxon>
        <taxon>Metazoa</taxon>
        <taxon>Ecdysozoa</taxon>
        <taxon>Arthropoda</taxon>
        <taxon>Hexapoda</taxon>
        <taxon>Insecta</taxon>
        <taxon>Pterygota</taxon>
        <taxon>Neoptera</taxon>
        <taxon>Polyneoptera</taxon>
        <taxon>Dictyoptera</taxon>
        <taxon>Blattodea</taxon>
        <taxon>Blaberoidea</taxon>
        <taxon>Blaberidae</taxon>
        <taxon>Diplopterinae</taxon>
        <taxon>Diploptera</taxon>
    </lineage>
</organism>
<comment type="caution">
    <text evidence="1">The sequence shown here is derived from an EMBL/GenBank/DDBJ whole genome shotgun (WGS) entry which is preliminary data.</text>
</comment>
<sequence length="169" mass="19044">HRSIGKQFSPSILEWKRRSRKSISSPVASQLLFQFDEFSIYPSAVRGRPNKLLACHFDMNYVSAYNYIKALGFNHFARKEAVFNSFTHRLFPDVSPETASGILKGCLQTGNIYTVHHDVFSAWSVPCKTVQKTHCGCQTQSLAKRQGTTSLTTTAYSPEIFCKIIISKS</sequence>
<evidence type="ECO:0000313" key="1">
    <source>
        <dbReference type="EMBL" id="KAJ9582586.1"/>
    </source>
</evidence>
<gene>
    <name evidence="1" type="ORF">L9F63_023074</name>
</gene>